<proteinExistence type="predicted"/>
<organism evidence="1 2">
    <name type="scientific">Durusdinium trenchii</name>
    <dbReference type="NCBI Taxonomy" id="1381693"/>
    <lineage>
        <taxon>Eukaryota</taxon>
        <taxon>Sar</taxon>
        <taxon>Alveolata</taxon>
        <taxon>Dinophyceae</taxon>
        <taxon>Suessiales</taxon>
        <taxon>Symbiodiniaceae</taxon>
        <taxon>Durusdinium</taxon>
    </lineage>
</organism>
<gene>
    <name evidence="1" type="ORF">SCF082_LOCUS30009</name>
</gene>
<accession>A0ABP0MVN3</accession>
<dbReference type="Pfam" id="PF12569">
    <property type="entry name" value="NatA_aux_su"/>
    <property type="match status" value="1"/>
</dbReference>
<sequence length="197" mass="21798">MLQLQSSSSPELFCRIHPPRVVPVKVDDDPEGEKLLQQDFMEQACKIVRTMVTFSALDSATHVMTYEVFSRQKKSLHCLQALRQLWELGGRDSLYYKLLAPLAHFCFVLGTEIPEQVADVVFAEIAVIIRSDEGAVPFKSAAEMKEAASKLVDAVEQKIKAERLRVNPTTPHDRSGCGGCDFARMNVGDVTGASTAQ</sequence>
<evidence type="ECO:0000313" key="2">
    <source>
        <dbReference type="Proteomes" id="UP001642464"/>
    </source>
</evidence>
<evidence type="ECO:0000313" key="1">
    <source>
        <dbReference type="EMBL" id="CAK9055561.1"/>
    </source>
</evidence>
<dbReference type="EMBL" id="CAXAMM010024547">
    <property type="protein sequence ID" value="CAK9055561.1"/>
    <property type="molecule type" value="Genomic_DNA"/>
</dbReference>
<dbReference type="Gene3D" id="1.25.40.1010">
    <property type="match status" value="1"/>
</dbReference>
<keyword evidence="2" id="KW-1185">Reference proteome</keyword>
<comment type="caution">
    <text evidence="1">The sequence shown here is derived from an EMBL/GenBank/DDBJ whole genome shotgun (WGS) entry which is preliminary data.</text>
</comment>
<dbReference type="Proteomes" id="UP001642464">
    <property type="component" value="Unassembled WGS sequence"/>
</dbReference>
<name>A0ABP0MVN3_9DINO</name>
<protein>
    <submittedName>
        <fullName evidence="1">Adenosine 3'-phospho 5'-phosphosulfate transporter 1</fullName>
    </submittedName>
</protein>
<dbReference type="InterPro" id="IPR021183">
    <property type="entry name" value="NatA_aux_su"/>
</dbReference>
<reference evidence="1 2" key="1">
    <citation type="submission" date="2024-02" db="EMBL/GenBank/DDBJ databases">
        <authorList>
            <person name="Chen Y."/>
            <person name="Shah S."/>
            <person name="Dougan E. K."/>
            <person name="Thang M."/>
            <person name="Chan C."/>
        </authorList>
    </citation>
    <scope>NUCLEOTIDE SEQUENCE [LARGE SCALE GENOMIC DNA]</scope>
</reference>